<dbReference type="OrthoDB" id="5460745at2"/>
<feature type="coiled-coil region" evidence="3">
    <location>
        <begin position="106"/>
        <end position="165"/>
    </location>
</feature>
<comment type="catalytic activity">
    <reaction evidence="2">
        <text>2 GTP = 3',3'-c-di-GMP + 2 diphosphate</text>
        <dbReference type="Rhea" id="RHEA:24898"/>
        <dbReference type="ChEBI" id="CHEBI:33019"/>
        <dbReference type="ChEBI" id="CHEBI:37565"/>
        <dbReference type="ChEBI" id="CHEBI:58805"/>
        <dbReference type="EC" id="2.7.7.65"/>
    </reaction>
</comment>
<evidence type="ECO:0000313" key="6">
    <source>
        <dbReference type="Proteomes" id="UP000184694"/>
    </source>
</evidence>
<dbReference type="SUPFAM" id="SSF55073">
    <property type="entry name" value="Nucleotide cyclase"/>
    <property type="match status" value="1"/>
</dbReference>
<dbReference type="FunFam" id="3.30.70.270:FF:000001">
    <property type="entry name" value="Diguanylate cyclase domain protein"/>
    <property type="match status" value="1"/>
</dbReference>
<dbReference type="STRING" id="1121457.SAMN02745161_2308"/>
<dbReference type="PANTHER" id="PTHR45138:SF9">
    <property type="entry name" value="DIGUANYLATE CYCLASE DGCM-RELATED"/>
    <property type="match status" value="1"/>
</dbReference>
<feature type="domain" description="GGDEF" evidence="4">
    <location>
        <begin position="207"/>
        <end position="337"/>
    </location>
</feature>
<dbReference type="NCBIfam" id="TIGR00254">
    <property type="entry name" value="GGDEF"/>
    <property type="match status" value="1"/>
</dbReference>
<dbReference type="AlphaFoldDB" id="A0A1N6HZT9"/>
<dbReference type="Gene3D" id="3.30.70.270">
    <property type="match status" value="1"/>
</dbReference>
<dbReference type="RefSeq" id="WP_074217089.1">
    <property type="nucleotide sequence ID" value="NZ_FSRG01000006.1"/>
</dbReference>
<protein>
    <recommendedName>
        <fullName evidence="1">diguanylate cyclase</fullName>
        <ecNumber evidence="1">2.7.7.65</ecNumber>
    </recommendedName>
</protein>
<dbReference type="InterPro" id="IPR000160">
    <property type="entry name" value="GGDEF_dom"/>
</dbReference>
<evidence type="ECO:0000256" key="3">
    <source>
        <dbReference type="SAM" id="Coils"/>
    </source>
</evidence>
<dbReference type="GO" id="GO:0052621">
    <property type="term" value="F:diguanylate cyclase activity"/>
    <property type="evidence" value="ECO:0007669"/>
    <property type="project" value="UniProtKB-EC"/>
</dbReference>
<dbReference type="EC" id="2.7.7.65" evidence="1"/>
<evidence type="ECO:0000256" key="2">
    <source>
        <dbReference type="ARBA" id="ARBA00034247"/>
    </source>
</evidence>
<dbReference type="Proteomes" id="UP000184694">
    <property type="component" value="Unassembled WGS sequence"/>
</dbReference>
<organism evidence="5 6">
    <name type="scientific">Halodesulfovibrio marinisediminis DSM 17456</name>
    <dbReference type="NCBI Taxonomy" id="1121457"/>
    <lineage>
        <taxon>Bacteria</taxon>
        <taxon>Pseudomonadati</taxon>
        <taxon>Thermodesulfobacteriota</taxon>
        <taxon>Desulfovibrionia</taxon>
        <taxon>Desulfovibrionales</taxon>
        <taxon>Desulfovibrionaceae</taxon>
        <taxon>Halodesulfovibrio</taxon>
    </lineage>
</organism>
<dbReference type="InterPro" id="IPR050469">
    <property type="entry name" value="Diguanylate_Cyclase"/>
</dbReference>
<dbReference type="InterPro" id="IPR029787">
    <property type="entry name" value="Nucleotide_cyclase"/>
</dbReference>
<gene>
    <name evidence="5" type="ORF">SAMN02745161_2308</name>
</gene>
<evidence type="ECO:0000313" key="5">
    <source>
        <dbReference type="EMBL" id="SIO25296.1"/>
    </source>
</evidence>
<evidence type="ECO:0000259" key="4">
    <source>
        <dbReference type="PROSITE" id="PS50887"/>
    </source>
</evidence>
<accession>A0A1N6HZT9</accession>
<dbReference type="EMBL" id="FSRG01000006">
    <property type="protein sequence ID" value="SIO25296.1"/>
    <property type="molecule type" value="Genomic_DNA"/>
</dbReference>
<dbReference type="SMART" id="SM00267">
    <property type="entry name" value="GGDEF"/>
    <property type="match status" value="1"/>
</dbReference>
<dbReference type="CDD" id="cd01949">
    <property type="entry name" value="GGDEF"/>
    <property type="match status" value="1"/>
</dbReference>
<dbReference type="Pfam" id="PF00990">
    <property type="entry name" value="GGDEF"/>
    <property type="match status" value="1"/>
</dbReference>
<sequence>MPLSDKTIRFTCNNDGEIKAIISDGVNFFNAESGLPAIESIMPSSSISRYEAFIEEVKSAGVSFCESLPLITPNKTYIFSLFGALKDDSIFVVALVSKEFFLFEVYQDLMKVINEQDSMLRQAQKRASMKKALIEMEKEDLLNEYMEVNSELAKMQRELLKQHAELNDTFHLVEKLSQTDVLTGVANRRHILEKLTEEIERSNSYDLPLSILSLDIDHFKKINDRYGHSAGDQALITFSQTCQSQLRDSDLFGRMGGEEFIAILPHTYSKDALVTAKRICGKIKSTSTFYENKQISFTVSVGVACYKVNEDLEAFLNRADQALYRAKNEGRNRVVTF</sequence>
<evidence type="ECO:0000256" key="1">
    <source>
        <dbReference type="ARBA" id="ARBA00012528"/>
    </source>
</evidence>
<reference evidence="6" key="1">
    <citation type="submission" date="2016-11" db="EMBL/GenBank/DDBJ databases">
        <authorList>
            <person name="Varghese N."/>
            <person name="Submissions S."/>
        </authorList>
    </citation>
    <scope>NUCLEOTIDE SEQUENCE [LARGE SCALE GENOMIC DNA]</scope>
    <source>
        <strain evidence="6">DSM 17456</strain>
    </source>
</reference>
<keyword evidence="3" id="KW-0175">Coiled coil</keyword>
<proteinExistence type="predicted"/>
<dbReference type="InterPro" id="IPR043128">
    <property type="entry name" value="Rev_trsase/Diguanyl_cyclase"/>
</dbReference>
<dbReference type="PANTHER" id="PTHR45138">
    <property type="entry name" value="REGULATORY COMPONENTS OF SENSORY TRANSDUCTION SYSTEM"/>
    <property type="match status" value="1"/>
</dbReference>
<name>A0A1N6HZT9_9BACT</name>
<keyword evidence="6" id="KW-1185">Reference proteome</keyword>
<dbReference type="PROSITE" id="PS50887">
    <property type="entry name" value="GGDEF"/>
    <property type="match status" value="1"/>
</dbReference>